<evidence type="ECO:0000313" key="3">
    <source>
        <dbReference type="EMBL" id="KAJ6257220.1"/>
    </source>
</evidence>
<feature type="region of interest" description="Disordered" evidence="1">
    <location>
        <begin position="109"/>
        <end position="275"/>
    </location>
</feature>
<organism evidence="3 4">
    <name type="scientific">Drechslerella dactyloides</name>
    <name type="common">Nematode-trapping fungus</name>
    <name type="synonym">Arthrobotrys dactyloides</name>
    <dbReference type="NCBI Taxonomy" id="74499"/>
    <lineage>
        <taxon>Eukaryota</taxon>
        <taxon>Fungi</taxon>
        <taxon>Dikarya</taxon>
        <taxon>Ascomycota</taxon>
        <taxon>Pezizomycotina</taxon>
        <taxon>Orbiliomycetes</taxon>
        <taxon>Orbiliales</taxon>
        <taxon>Orbiliaceae</taxon>
        <taxon>Drechslerella</taxon>
    </lineage>
</organism>
<keyword evidence="2" id="KW-0732">Signal</keyword>
<evidence type="ECO:0000313" key="4">
    <source>
        <dbReference type="Proteomes" id="UP001221413"/>
    </source>
</evidence>
<sequence length="856" mass="92633">MAVLSWSMLVGCCGCGRSGESRGEPQDEGSSAVVDLQPLPVELPVAARACAKVRRMVLQRDSTKPTPEQLEALYQEGKELVRLQEAEELKLQHEQEAKAAAPTTVITATEEKKNTATLQPVPRNNNDENVKEPDYEALTSLPPLPPTPVPSDIDFKPLLSTDSQQQPSITEDENTDGDAIDKLAPISEHDEGSPSSAFAPDITEILAKPPIQCVSPPPAQHAGTQTSKKIKTWFQDDRSSIYPSDESSKSFSELNGVHTPRASSPALDITNNHDENKENRGALAVAKIRKVSRNASPGNLLIRPIFEVLEQSRRTSLVLPPPAEPAAEPAAELLVELPHPVKYEPRYRGIRCETIVDDDESIRSLPDPADFEFYDIELTPPASPKPQEVPSVSPFLQGASFLKKEFERIKQRIETGLFDTTSSEELPKPLSPAVIRPPTAPDLEPVTPLRSTKGLRRSPLSVEGLRLPDLAILKGLYGIQALRSPTPRSPLASLSSLNFASNSSLQALGSQNSGILTPKVRDFSSGSLIADRVTAGLPAPPSVEAPADHEAAVEPPAPGLIDNLQKSKETLAKNISSGFSSLLKRFGVKPAQPSSPVLEPLQPQPEQQPQPPVQQRLEQGMSAESLVIATPPLTPTPSNLPLMRQILGQKVEGTLRATDVATASPESARLAMSSGFLTVDNYTDTLSVEYVNEFDGFNWDAPDGKVPWYQNGEYTCEKLGLVIQCPKMPGDEESAKSPYLPEAQSTGASQFTPPVTTSQALAASATDLVASSANAGSVASPYARSLSSSSRSQTRLGSPAKSSEHVPRYDPMPHRDARLSTCGLDLNVERSFYMSYEDRLKRAVKPWMRGRSSTNF</sequence>
<feature type="compositionally biased region" description="Basic and acidic residues" evidence="1">
    <location>
        <begin position="802"/>
        <end position="817"/>
    </location>
</feature>
<feature type="compositionally biased region" description="Low complexity" evidence="1">
    <location>
        <begin position="780"/>
        <end position="798"/>
    </location>
</feature>
<feature type="compositionally biased region" description="Polar residues" evidence="1">
    <location>
        <begin position="115"/>
        <end position="124"/>
    </location>
</feature>
<feature type="region of interest" description="Disordered" evidence="1">
    <location>
        <begin position="730"/>
        <end position="753"/>
    </location>
</feature>
<keyword evidence="4" id="KW-1185">Reference proteome</keyword>
<accession>A0AAD6IT95</accession>
<feature type="region of interest" description="Disordered" evidence="1">
    <location>
        <begin position="780"/>
        <end position="817"/>
    </location>
</feature>
<name>A0AAD6IT95_DREDA</name>
<feature type="signal peptide" evidence="2">
    <location>
        <begin position="1"/>
        <end position="18"/>
    </location>
</feature>
<feature type="compositionally biased region" description="Low complexity" evidence="1">
    <location>
        <begin position="592"/>
        <end position="601"/>
    </location>
</feature>
<protein>
    <submittedName>
        <fullName evidence="3">Uncharacterized protein</fullName>
    </submittedName>
</protein>
<feature type="region of interest" description="Disordered" evidence="1">
    <location>
        <begin position="590"/>
        <end position="618"/>
    </location>
</feature>
<comment type="caution">
    <text evidence="3">The sequence shown here is derived from an EMBL/GenBank/DDBJ whole genome shotgun (WGS) entry which is preliminary data.</text>
</comment>
<evidence type="ECO:0000256" key="1">
    <source>
        <dbReference type="SAM" id="MobiDB-lite"/>
    </source>
</evidence>
<gene>
    <name evidence="3" type="ORF">Dda_8107</name>
</gene>
<dbReference type="AlphaFoldDB" id="A0AAD6IT95"/>
<feature type="compositionally biased region" description="Pro residues" evidence="1">
    <location>
        <begin position="602"/>
        <end position="612"/>
    </location>
</feature>
<evidence type="ECO:0000256" key="2">
    <source>
        <dbReference type="SAM" id="SignalP"/>
    </source>
</evidence>
<dbReference type="EMBL" id="JAQGDS010000011">
    <property type="protein sequence ID" value="KAJ6257220.1"/>
    <property type="molecule type" value="Genomic_DNA"/>
</dbReference>
<feature type="chain" id="PRO_5042201822" evidence="2">
    <location>
        <begin position="19"/>
        <end position="856"/>
    </location>
</feature>
<feature type="compositionally biased region" description="Polar residues" evidence="1">
    <location>
        <begin position="160"/>
        <end position="169"/>
    </location>
</feature>
<reference evidence="3" key="1">
    <citation type="submission" date="2023-01" db="EMBL/GenBank/DDBJ databases">
        <title>The chitinases involved in constricting ring structure development in the nematode-trapping fungus Drechslerella dactyloides.</title>
        <authorList>
            <person name="Wang R."/>
            <person name="Zhang L."/>
            <person name="Tang P."/>
            <person name="Li S."/>
            <person name="Liang L."/>
        </authorList>
    </citation>
    <scope>NUCLEOTIDE SEQUENCE</scope>
    <source>
        <strain evidence="3">YMF1.00031</strain>
    </source>
</reference>
<feature type="compositionally biased region" description="Basic and acidic residues" evidence="1">
    <location>
        <begin position="125"/>
        <end position="134"/>
    </location>
</feature>
<feature type="region of interest" description="Disordered" evidence="1">
    <location>
        <begin position="539"/>
        <end position="562"/>
    </location>
</feature>
<feature type="compositionally biased region" description="Polar residues" evidence="1">
    <location>
        <begin position="743"/>
        <end position="753"/>
    </location>
</feature>
<dbReference type="Proteomes" id="UP001221413">
    <property type="component" value="Unassembled WGS sequence"/>
</dbReference>
<proteinExistence type="predicted"/>
<feature type="region of interest" description="Disordered" evidence="1">
    <location>
        <begin position="422"/>
        <end position="452"/>
    </location>
</feature>